<proteinExistence type="inferred from homology"/>
<dbReference type="EMBL" id="JACIEZ010000002">
    <property type="protein sequence ID" value="MBB4063946.1"/>
    <property type="molecule type" value="Genomic_DNA"/>
</dbReference>
<dbReference type="GO" id="GO:0030246">
    <property type="term" value="F:carbohydrate binding"/>
    <property type="evidence" value="ECO:0007669"/>
    <property type="project" value="UniProtKB-KW"/>
</dbReference>
<accession>A0A7W6J360</accession>
<feature type="chain" id="PRO_5030557799" description="Lectin-like protein BA14k" evidence="8">
    <location>
        <begin position="28"/>
        <end position="144"/>
    </location>
</feature>
<evidence type="ECO:0000256" key="7">
    <source>
        <dbReference type="SAM" id="Phobius"/>
    </source>
</evidence>
<keyword evidence="10" id="KW-1185">Reference proteome</keyword>
<dbReference type="InterPro" id="IPR012413">
    <property type="entry name" value="BA14K"/>
</dbReference>
<dbReference type="RefSeq" id="WP_183365171.1">
    <property type="nucleotide sequence ID" value="NZ_JACIEZ010000002.1"/>
</dbReference>
<evidence type="ECO:0000256" key="4">
    <source>
        <dbReference type="ARBA" id="ARBA00022475"/>
    </source>
</evidence>
<dbReference type="Proteomes" id="UP000528286">
    <property type="component" value="Unassembled WGS sequence"/>
</dbReference>
<keyword evidence="5" id="KW-0430">Lectin</keyword>
<keyword evidence="7" id="KW-1133">Transmembrane helix</keyword>
<keyword evidence="4" id="KW-1003">Cell membrane</keyword>
<evidence type="ECO:0000256" key="2">
    <source>
        <dbReference type="ARBA" id="ARBA00010270"/>
    </source>
</evidence>
<keyword evidence="7" id="KW-0472">Membrane</keyword>
<evidence type="ECO:0000313" key="10">
    <source>
        <dbReference type="Proteomes" id="UP000528286"/>
    </source>
</evidence>
<keyword evidence="8" id="KW-0732">Signal</keyword>
<keyword evidence="7" id="KW-0812">Transmembrane</keyword>
<evidence type="ECO:0000256" key="5">
    <source>
        <dbReference type="ARBA" id="ARBA00022734"/>
    </source>
</evidence>
<evidence type="ECO:0000256" key="8">
    <source>
        <dbReference type="SAM" id="SignalP"/>
    </source>
</evidence>
<comment type="caution">
    <text evidence="9">The sequence shown here is derived from an EMBL/GenBank/DDBJ whole genome shotgun (WGS) entry which is preliminary data.</text>
</comment>
<organism evidence="9 10">
    <name type="scientific">Gellertiella hungarica</name>
    <dbReference type="NCBI Taxonomy" id="1572859"/>
    <lineage>
        <taxon>Bacteria</taxon>
        <taxon>Pseudomonadati</taxon>
        <taxon>Pseudomonadota</taxon>
        <taxon>Alphaproteobacteria</taxon>
        <taxon>Hyphomicrobiales</taxon>
        <taxon>Rhizobiaceae</taxon>
        <taxon>Gellertiella</taxon>
    </lineage>
</organism>
<name>A0A7W6J360_9HYPH</name>
<comment type="similarity">
    <text evidence="2">Belongs to the BA14k family.</text>
</comment>
<sequence length="144" mass="16652">MRKSFVSIGAAALALITFGTSLPQAEAAPLRPVIAVDASTDVTPVRNRHGDEYNWRNGRPYYNGHRGYRHWRHGYRHHRGYWFPGAAFATGVIIGGAIASQPRVRVRPGLTREHIEYCMQRYRSYRAWDDTYQPNYGPRRRCIY</sequence>
<evidence type="ECO:0000313" key="9">
    <source>
        <dbReference type="EMBL" id="MBB4063946.1"/>
    </source>
</evidence>
<evidence type="ECO:0000256" key="6">
    <source>
        <dbReference type="ARBA" id="ARBA00025321"/>
    </source>
</evidence>
<comment type="function">
    <text evidence="6">Has immunoglobulin-binding and hemagglutination properties, and can bind to mannose. Essential for virulence. May be involved in LPS biosynthesis or polysaccharide transport.</text>
</comment>
<protein>
    <recommendedName>
        <fullName evidence="3">Lectin-like protein BA14k</fullName>
    </recommendedName>
</protein>
<evidence type="ECO:0000256" key="3">
    <source>
        <dbReference type="ARBA" id="ARBA00020552"/>
    </source>
</evidence>
<dbReference type="Pfam" id="PF07886">
    <property type="entry name" value="BA14K"/>
    <property type="match status" value="1"/>
</dbReference>
<dbReference type="AlphaFoldDB" id="A0A7W6J360"/>
<feature type="transmembrane region" description="Helical" evidence="7">
    <location>
        <begin position="81"/>
        <end position="99"/>
    </location>
</feature>
<feature type="signal peptide" evidence="8">
    <location>
        <begin position="1"/>
        <end position="27"/>
    </location>
</feature>
<comment type="subcellular location">
    <subcellularLocation>
        <location evidence="1">Membrane</location>
        <topology evidence="1">Single-pass membrane protein</topology>
    </subcellularLocation>
</comment>
<evidence type="ECO:0000256" key="1">
    <source>
        <dbReference type="ARBA" id="ARBA00004167"/>
    </source>
</evidence>
<reference evidence="9 10" key="1">
    <citation type="submission" date="2020-08" db="EMBL/GenBank/DDBJ databases">
        <title>Genomic Encyclopedia of Type Strains, Phase IV (KMG-IV): sequencing the most valuable type-strain genomes for metagenomic binning, comparative biology and taxonomic classification.</title>
        <authorList>
            <person name="Goeker M."/>
        </authorList>
    </citation>
    <scope>NUCLEOTIDE SEQUENCE [LARGE SCALE GENOMIC DNA]</scope>
    <source>
        <strain evidence="9 10">DSM 29853</strain>
    </source>
</reference>
<dbReference type="GO" id="GO:0016020">
    <property type="term" value="C:membrane"/>
    <property type="evidence" value="ECO:0007669"/>
    <property type="project" value="UniProtKB-SubCell"/>
</dbReference>
<gene>
    <name evidence="9" type="ORF">GGR23_001123</name>
</gene>